<name>A0A401RC77_STRNR</name>
<organism evidence="2 3">
    <name type="scientific">Streptomyces noursei</name>
    <name type="common">Streptomyces albulus</name>
    <dbReference type="NCBI Taxonomy" id="1971"/>
    <lineage>
        <taxon>Bacteria</taxon>
        <taxon>Bacillati</taxon>
        <taxon>Actinomycetota</taxon>
        <taxon>Actinomycetes</taxon>
        <taxon>Kitasatosporales</taxon>
        <taxon>Streptomycetaceae</taxon>
        <taxon>Streptomyces</taxon>
    </lineage>
</organism>
<accession>A0A401RC77</accession>
<feature type="region of interest" description="Disordered" evidence="1">
    <location>
        <begin position="38"/>
        <end position="65"/>
    </location>
</feature>
<sequence>MVHKDIHARPACTAAGPPHSPRPICPTTVRAATGDQLTRDAWPDDAVGSPRGRGRRAPTTPPCRAHREASFRAHATAGAPAPAGRECAARISEAGTTAACEEAV</sequence>
<evidence type="ECO:0000313" key="2">
    <source>
        <dbReference type="EMBL" id="GCB95225.1"/>
    </source>
</evidence>
<feature type="region of interest" description="Disordered" evidence="1">
    <location>
        <begin position="1"/>
        <end position="24"/>
    </location>
</feature>
<protein>
    <submittedName>
        <fullName evidence="2">Uncharacterized protein</fullName>
    </submittedName>
</protein>
<evidence type="ECO:0000313" key="3">
    <source>
        <dbReference type="Proteomes" id="UP000288351"/>
    </source>
</evidence>
<comment type="caution">
    <text evidence="2">The sequence shown here is derived from an EMBL/GenBank/DDBJ whole genome shotgun (WGS) entry which is preliminary data.</text>
</comment>
<dbReference type="AlphaFoldDB" id="A0A401RC77"/>
<gene>
    <name evidence="2" type="ORF">SALB_08028</name>
</gene>
<evidence type="ECO:0000256" key="1">
    <source>
        <dbReference type="SAM" id="MobiDB-lite"/>
    </source>
</evidence>
<dbReference type="Proteomes" id="UP000288351">
    <property type="component" value="Unassembled WGS sequence"/>
</dbReference>
<reference evidence="2 3" key="1">
    <citation type="journal article" date="2019" name="Microbiol. Resour. Announc.">
        <title>Draft Genome Sequence of the Most Traditional epsilon-Poly-l-Lysine Producer, Streptomyces albulus NBRC14147.</title>
        <authorList>
            <person name="Yamanaka K."/>
            <person name="Hamano Y."/>
        </authorList>
    </citation>
    <scope>NUCLEOTIDE SEQUENCE [LARGE SCALE GENOMIC DNA]</scope>
    <source>
        <strain evidence="2 3">NBRC 14147</strain>
    </source>
</reference>
<dbReference type="EMBL" id="BHXC01000007">
    <property type="protein sequence ID" value="GCB95225.1"/>
    <property type="molecule type" value="Genomic_DNA"/>
</dbReference>
<proteinExistence type="predicted"/>